<feature type="domain" description="Atg6/beclin coiled-coil" evidence="4">
    <location>
        <begin position="413"/>
        <end position="524"/>
    </location>
</feature>
<dbReference type="GO" id="GO:0045324">
    <property type="term" value="P:late endosome to vacuole transport"/>
    <property type="evidence" value="ECO:0007669"/>
    <property type="project" value="TreeGrafter"/>
</dbReference>
<feature type="region of interest" description="Disordered" evidence="3">
    <location>
        <begin position="1"/>
        <end position="25"/>
    </location>
</feature>
<dbReference type="InterPro" id="IPR038274">
    <property type="entry name" value="Atg6/Beclin_C_sf"/>
</dbReference>
<dbReference type="PANTHER" id="PTHR12768:SF5">
    <property type="entry name" value="BECLIN-2"/>
    <property type="match status" value="1"/>
</dbReference>
<evidence type="ECO:0000256" key="2">
    <source>
        <dbReference type="SAM" id="Coils"/>
    </source>
</evidence>
<dbReference type="GO" id="GO:0000045">
    <property type="term" value="P:autophagosome assembly"/>
    <property type="evidence" value="ECO:0007669"/>
    <property type="project" value="TreeGrafter"/>
</dbReference>
<dbReference type="PANTHER" id="PTHR12768">
    <property type="entry name" value="BECLIN 1"/>
    <property type="match status" value="1"/>
</dbReference>
<evidence type="ECO:0000256" key="3">
    <source>
        <dbReference type="SAM" id="MobiDB-lite"/>
    </source>
</evidence>
<dbReference type="EMBL" id="JAULJE010000019">
    <property type="protein sequence ID" value="KAK1331984.1"/>
    <property type="molecule type" value="Genomic_DNA"/>
</dbReference>
<dbReference type="GO" id="GO:0006995">
    <property type="term" value="P:cellular response to nitrogen starvation"/>
    <property type="evidence" value="ECO:0007669"/>
    <property type="project" value="TreeGrafter"/>
</dbReference>
<evidence type="ECO:0000256" key="1">
    <source>
        <dbReference type="ARBA" id="ARBA00023006"/>
    </source>
</evidence>
<dbReference type="Proteomes" id="UP001177744">
    <property type="component" value="Unassembled WGS sequence"/>
</dbReference>
<dbReference type="Pfam" id="PF17675">
    <property type="entry name" value="APG6_N"/>
    <property type="match status" value="1"/>
</dbReference>
<feature type="region of interest" description="Disordered" evidence="3">
    <location>
        <begin position="179"/>
        <end position="203"/>
    </location>
</feature>
<dbReference type="InterPro" id="IPR041691">
    <property type="entry name" value="Atg6/beclin_CC"/>
</dbReference>
<reference evidence="5" key="1">
    <citation type="submission" date="2023-06" db="EMBL/GenBank/DDBJ databases">
        <title>Reference genome for the Northern bat (Eptesicus nilssonii), a most northern bat species.</title>
        <authorList>
            <person name="Laine V.N."/>
            <person name="Pulliainen A.T."/>
            <person name="Lilley T.M."/>
        </authorList>
    </citation>
    <scope>NUCLEOTIDE SEQUENCE</scope>
    <source>
        <strain evidence="5">BLF_Eptnil</strain>
        <tissue evidence="5">Kidney</tissue>
    </source>
</reference>
<evidence type="ECO:0000259" key="4">
    <source>
        <dbReference type="Pfam" id="PF17675"/>
    </source>
</evidence>
<sequence length="670" mass="73599">MAVLRHRRGLWGSEPTSPPRRPCGGSEWACGAQSSAFAWQGRNQKNGSFQFLMLTALWVPGSPTCSPQSQPISPSRRLEAPCQQSRRDQGGAAVTFLHLAAGTSFPPAPVFLWPPADRSASRQRDRPPRVPSAPVFLWPPADQSAAGGQRKTGAGGKLVPAAMQSATLSSATGAFCRPHGSSCSAGRWGRQEERGGGGGGRGLGMPVDTHWEASPGNDVGKTEKFGMDVALEGVGHFFLELVEKKLEGAEHLKDTKPAQWPHSLQDMLKPPRMSKPLPGRGGETHQEDGPHLTHLHGCRPPGWLTQSTEALGLDLSQEPAALKLPSAQQELGDTPEEGSASRMETDIEELQDSASGWTIPVDGEMSGDGPSNFTLLEKLASTRTLRGPRGAFVTSYRMKKSWTTPCARTVLTVSKQLDTQLRISESDSQNYKCCLEETRDGLGEDARETLQEVELEEARLVQEPEEVEKNRERAAVALEAARAETEMLEQQERQYHRDLSELQWQQLELRAMERGGRLRYAQTQSLAEETNAFKAMFEICCDGPLAVINSFRLGCIPAVPVSWGMYHQSGPPRHRFWPSVVQVWPDSHSSQHCVSQNHRKAGRVENLQLEKKREGTLSLRSCGGAEICECGKGGLLNTQQACSQRTEREGSRRCVASFLIWEKNKTSRLH</sequence>
<dbReference type="Gene3D" id="1.10.418.40">
    <property type="entry name" value="Autophagy protein 6/Beclin 1"/>
    <property type="match status" value="1"/>
</dbReference>
<evidence type="ECO:0000313" key="5">
    <source>
        <dbReference type="EMBL" id="KAK1331984.1"/>
    </source>
</evidence>
<dbReference type="Gene3D" id="6.10.250.3110">
    <property type="match status" value="1"/>
</dbReference>
<keyword evidence="2" id="KW-0175">Coiled coil</keyword>
<feature type="region of interest" description="Disordered" evidence="3">
    <location>
        <begin position="261"/>
        <end position="290"/>
    </location>
</feature>
<accession>A0AA40HIS0</accession>
<gene>
    <name evidence="5" type="ORF">QTO34_007661</name>
</gene>
<keyword evidence="6" id="KW-1185">Reference proteome</keyword>
<dbReference type="GO" id="GO:0034272">
    <property type="term" value="C:phosphatidylinositol 3-kinase complex, class III, type II"/>
    <property type="evidence" value="ECO:0007669"/>
    <property type="project" value="TreeGrafter"/>
</dbReference>
<comment type="caution">
    <text evidence="5">The sequence shown here is derived from an EMBL/GenBank/DDBJ whole genome shotgun (WGS) entry which is preliminary data.</text>
</comment>
<name>A0AA40HIS0_CNENI</name>
<keyword evidence="1" id="KW-0072">Autophagy</keyword>
<feature type="coiled-coil region" evidence="2">
    <location>
        <begin position="443"/>
        <end position="498"/>
    </location>
</feature>
<dbReference type="GO" id="GO:0043548">
    <property type="term" value="F:phosphatidylinositol 3-kinase binding"/>
    <property type="evidence" value="ECO:0007669"/>
    <property type="project" value="TreeGrafter"/>
</dbReference>
<dbReference type="GO" id="GO:0000423">
    <property type="term" value="P:mitophagy"/>
    <property type="evidence" value="ECO:0007669"/>
    <property type="project" value="TreeGrafter"/>
</dbReference>
<dbReference type="GO" id="GO:0034271">
    <property type="term" value="C:phosphatidylinositol 3-kinase complex, class III, type I"/>
    <property type="evidence" value="ECO:0007669"/>
    <property type="project" value="TreeGrafter"/>
</dbReference>
<protein>
    <recommendedName>
        <fullName evidence="4">Atg6/beclin coiled-coil domain-containing protein</fullName>
    </recommendedName>
</protein>
<feature type="compositionally biased region" description="Basic and acidic residues" evidence="3">
    <location>
        <begin position="119"/>
        <end position="128"/>
    </location>
</feature>
<dbReference type="GO" id="GO:0030674">
    <property type="term" value="F:protein-macromolecule adaptor activity"/>
    <property type="evidence" value="ECO:0007669"/>
    <property type="project" value="TreeGrafter"/>
</dbReference>
<organism evidence="5 6">
    <name type="scientific">Cnephaeus nilssonii</name>
    <name type="common">Northern bat</name>
    <name type="synonym">Eptesicus nilssonii</name>
    <dbReference type="NCBI Taxonomy" id="3371016"/>
    <lineage>
        <taxon>Eukaryota</taxon>
        <taxon>Metazoa</taxon>
        <taxon>Chordata</taxon>
        <taxon>Craniata</taxon>
        <taxon>Vertebrata</taxon>
        <taxon>Euteleostomi</taxon>
        <taxon>Mammalia</taxon>
        <taxon>Eutheria</taxon>
        <taxon>Laurasiatheria</taxon>
        <taxon>Chiroptera</taxon>
        <taxon>Yangochiroptera</taxon>
        <taxon>Vespertilionidae</taxon>
        <taxon>Cnephaeus</taxon>
    </lineage>
</organism>
<dbReference type="AlphaFoldDB" id="A0AA40HIS0"/>
<dbReference type="InterPro" id="IPR007243">
    <property type="entry name" value="Atg6/Beclin"/>
</dbReference>
<proteinExistence type="predicted"/>
<dbReference type="GO" id="GO:0000407">
    <property type="term" value="C:phagophore assembly site"/>
    <property type="evidence" value="ECO:0007669"/>
    <property type="project" value="TreeGrafter"/>
</dbReference>
<evidence type="ECO:0000313" key="6">
    <source>
        <dbReference type="Proteomes" id="UP001177744"/>
    </source>
</evidence>
<feature type="region of interest" description="Disordered" evidence="3">
    <location>
        <begin position="117"/>
        <end position="155"/>
    </location>
</feature>